<name>A0A2C9VZX2_MANES</name>
<gene>
    <name evidence="1" type="ORF">MANES_04G054000</name>
</gene>
<organism evidence="1">
    <name type="scientific">Manihot esculenta</name>
    <name type="common">Cassava</name>
    <name type="synonym">Jatropha manihot</name>
    <dbReference type="NCBI Taxonomy" id="3983"/>
    <lineage>
        <taxon>Eukaryota</taxon>
        <taxon>Viridiplantae</taxon>
        <taxon>Streptophyta</taxon>
        <taxon>Embryophyta</taxon>
        <taxon>Tracheophyta</taxon>
        <taxon>Spermatophyta</taxon>
        <taxon>Magnoliopsida</taxon>
        <taxon>eudicotyledons</taxon>
        <taxon>Gunneridae</taxon>
        <taxon>Pentapetalae</taxon>
        <taxon>rosids</taxon>
        <taxon>fabids</taxon>
        <taxon>Malpighiales</taxon>
        <taxon>Euphorbiaceae</taxon>
        <taxon>Crotonoideae</taxon>
        <taxon>Manihoteae</taxon>
        <taxon>Manihot</taxon>
    </lineage>
</organism>
<proteinExistence type="predicted"/>
<reference evidence="1" key="1">
    <citation type="submission" date="2016-02" db="EMBL/GenBank/DDBJ databases">
        <title>WGS assembly of Manihot esculenta.</title>
        <authorList>
            <person name="Bredeson J.V."/>
            <person name="Prochnik S.E."/>
            <person name="Lyons J.B."/>
            <person name="Schmutz J."/>
            <person name="Grimwood J."/>
            <person name="Vrebalov J."/>
            <person name="Bart R.S."/>
            <person name="Amuge T."/>
            <person name="Ferguson M.E."/>
            <person name="Green R."/>
            <person name="Putnam N."/>
            <person name="Stites J."/>
            <person name="Rounsley S."/>
            <person name="Rokhsar D.S."/>
        </authorList>
    </citation>
    <scope>NUCLEOTIDE SEQUENCE [LARGE SCALE GENOMIC DNA]</scope>
    <source>
        <tissue evidence="1">Leaf</tissue>
    </source>
</reference>
<dbReference type="EMBL" id="CM004390">
    <property type="protein sequence ID" value="OAY52056.1"/>
    <property type="molecule type" value="Genomic_DNA"/>
</dbReference>
<accession>A0A2C9VZX2</accession>
<dbReference type="AlphaFoldDB" id="A0A2C9VZX2"/>
<sequence length="33" mass="3581">MVGLPGNIPPCTICDILFSFLIFLQTSIMSPVL</sequence>
<evidence type="ECO:0000313" key="1">
    <source>
        <dbReference type="EMBL" id="OAY52056.1"/>
    </source>
</evidence>
<protein>
    <submittedName>
        <fullName evidence="1">Uncharacterized protein</fullName>
    </submittedName>
</protein>